<organism evidence="2 3">
    <name type="scientific">Ophiophagus hannah</name>
    <name type="common">King cobra</name>
    <name type="synonym">Naja hannah</name>
    <dbReference type="NCBI Taxonomy" id="8665"/>
    <lineage>
        <taxon>Eukaryota</taxon>
        <taxon>Metazoa</taxon>
        <taxon>Chordata</taxon>
        <taxon>Craniata</taxon>
        <taxon>Vertebrata</taxon>
        <taxon>Euteleostomi</taxon>
        <taxon>Lepidosauria</taxon>
        <taxon>Squamata</taxon>
        <taxon>Bifurcata</taxon>
        <taxon>Unidentata</taxon>
        <taxon>Episquamata</taxon>
        <taxon>Toxicofera</taxon>
        <taxon>Serpentes</taxon>
        <taxon>Colubroidea</taxon>
        <taxon>Elapidae</taxon>
        <taxon>Elapinae</taxon>
        <taxon>Ophiophagus</taxon>
    </lineage>
</organism>
<evidence type="ECO:0000313" key="3">
    <source>
        <dbReference type="Proteomes" id="UP000018936"/>
    </source>
</evidence>
<evidence type="ECO:0000259" key="1">
    <source>
        <dbReference type="SMART" id="SM00225"/>
    </source>
</evidence>
<dbReference type="AlphaFoldDB" id="V8N820"/>
<keyword evidence="3" id="KW-1185">Reference proteome</keyword>
<gene>
    <name evidence="2" type="primary">KCTD18</name>
    <name evidence="2" type="ORF">L345_16017</name>
</gene>
<dbReference type="Gene3D" id="3.30.710.10">
    <property type="entry name" value="Potassium Channel Kv1.1, Chain A"/>
    <property type="match status" value="1"/>
</dbReference>
<feature type="domain" description="BTB" evidence="1">
    <location>
        <begin position="11"/>
        <end position="111"/>
    </location>
</feature>
<proteinExistence type="predicted"/>
<dbReference type="InterPro" id="IPR045704">
    <property type="entry name" value="KCTD18_C"/>
</dbReference>
<dbReference type="Pfam" id="PF02214">
    <property type="entry name" value="BTB_2"/>
    <property type="match status" value="1"/>
</dbReference>
<evidence type="ECO:0000313" key="2">
    <source>
        <dbReference type="EMBL" id="ETE58260.1"/>
    </source>
</evidence>
<dbReference type="Pfam" id="PF19321">
    <property type="entry name" value="KCTD18_C"/>
    <property type="match status" value="2"/>
</dbReference>
<dbReference type="SMART" id="SM00225">
    <property type="entry name" value="BTB"/>
    <property type="match status" value="1"/>
</dbReference>
<dbReference type="PANTHER" id="PTHR14499:SF4">
    <property type="entry name" value="BTB_POZ DOMAIN-CONTAINING PROTEIN KCTD18"/>
    <property type="match status" value="1"/>
</dbReference>
<sequence>MDDSKSGNMVDIIQLNVGGFMYTARRESLCRFKDSMLAAMFSGRFPLKMDNSGACLIDRDGNLFKYLLNYLHGEVWIPENEETRIALQEEADYFGIPYPYSLVDHLANEMETYCFRTNVELKKALVGFCDSYGLICTKPTVWVLHYLNTSGASCESRAGNNIQYIWSYYSVTELKKIMDAFEAWEGRGASYWRVPQELIECWTLEEHSLKGSLQNMSPVHKRRIFGSPDEEETQLNSRIGRKPVQFSGPSTSTCIKVKNSASLKITASSHAETALKCPSRDISLTSKNISSTLYARTLPLTKNSQASFRNADHGEVGQMIPKSPSTRKSVTGRVIKLKRTPLCSKLLTQHSSSVLKK</sequence>
<dbReference type="PANTHER" id="PTHR14499">
    <property type="entry name" value="POTASSIUM CHANNEL TETRAMERIZATION DOMAIN-CONTAINING"/>
    <property type="match status" value="1"/>
</dbReference>
<accession>V8N820</accession>
<dbReference type="GO" id="GO:0051260">
    <property type="term" value="P:protein homooligomerization"/>
    <property type="evidence" value="ECO:0007669"/>
    <property type="project" value="InterPro"/>
</dbReference>
<reference evidence="2 3" key="1">
    <citation type="journal article" date="2013" name="Proc. Natl. Acad. Sci. U.S.A.">
        <title>The king cobra genome reveals dynamic gene evolution and adaptation in the snake venom system.</title>
        <authorList>
            <person name="Vonk F.J."/>
            <person name="Casewell N.R."/>
            <person name="Henkel C.V."/>
            <person name="Heimberg A.M."/>
            <person name="Jansen H.J."/>
            <person name="McCleary R.J."/>
            <person name="Kerkkamp H.M."/>
            <person name="Vos R.A."/>
            <person name="Guerreiro I."/>
            <person name="Calvete J.J."/>
            <person name="Wuster W."/>
            <person name="Woods A.E."/>
            <person name="Logan J.M."/>
            <person name="Harrison R.A."/>
            <person name="Castoe T.A."/>
            <person name="de Koning A.P."/>
            <person name="Pollock D.D."/>
            <person name="Yandell M."/>
            <person name="Calderon D."/>
            <person name="Renjifo C."/>
            <person name="Currier R.B."/>
            <person name="Salgado D."/>
            <person name="Pla D."/>
            <person name="Sanz L."/>
            <person name="Hyder A.S."/>
            <person name="Ribeiro J.M."/>
            <person name="Arntzen J.W."/>
            <person name="van den Thillart G.E."/>
            <person name="Boetzer M."/>
            <person name="Pirovano W."/>
            <person name="Dirks R.P."/>
            <person name="Spaink H.P."/>
            <person name="Duboule D."/>
            <person name="McGlinn E."/>
            <person name="Kini R.M."/>
            <person name="Richardson M.K."/>
        </authorList>
    </citation>
    <scope>NUCLEOTIDE SEQUENCE</scope>
    <source>
        <tissue evidence="2">Blood</tissue>
    </source>
</reference>
<dbReference type="InterPro" id="IPR003131">
    <property type="entry name" value="T1-type_BTB"/>
</dbReference>
<dbReference type="EMBL" id="AZIM01006971">
    <property type="protein sequence ID" value="ETE58260.1"/>
    <property type="molecule type" value="Genomic_DNA"/>
</dbReference>
<dbReference type="Proteomes" id="UP000018936">
    <property type="component" value="Unassembled WGS sequence"/>
</dbReference>
<protein>
    <submittedName>
        <fullName evidence="2">BTB/POZ domain-containing protein KCTD18</fullName>
    </submittedName>
</protein>
<dbReference type="CDD" id="cd18372">
    <property type="entry name" value="BTB_POZ_KCTD18"/>
    <property type="match status" value="1"/>
</dbReference>
<feature type="non-terminal residue" evidence="2">
    <location>
        <position position="357"/>
    </location>
</feature>
<feature type="non-terminal residue" evidence="2">
    <location>
        <position position="1"/>
    </location>
</feature>
<dbReference type="InterPro" id="IPR000210">
    <property type="entry name" value="BTB/POZ_dom"/>
</dbReference>
<name>V8N820_OPHHA</name>
<dbReference type="InterPro" id="IPR011333">
    <property type="entry name" value="SKP1/BTB/POZ_sf"/>
</dbReference>
<dbReference type="OrthoDB" id="2414723at2759"/>
<dbReference type="SUPFAM" id="SSF54695">
    <property type="entry name" value="POZ domain"/>
    <property type="match status" value="1"/>
</dbReference>
<comment type="caution">
    <text evidence="2">The sequence shown here is derived from an EMBL/GenBank/DDBJ whole genome shotgun (WGS) entry which is preliminary data.</text>
</comment>